<accession>J3TX22</accession>
<reference evidence="1 2" key="1">
    <citation type="journal article" date="2012" name="Mol. Biol. Evol.">
        <title>Genome reduction and co-evolution between the primary and secondary bacterial symbionts of psyllids.</title>
        <authorList>
            <person name="Sloan D.B."/>
            <person name="Moran N.A."/>
        </authorList>
    </citation>
    <scope>NUCLEOTIDE SEQUENCE [LARGE SCALE GENOMIC DNA]</scope>
    <source>
        <strain evidence="1">Ceuc_S</strain>
    </source>
</reference>
<dbReference type="EMBL" id="CP003546">
    <property type="protein sequence ID" value="AFP84625.1"/>
    <property type="molecule type" value="Genomic_DNA"/>
</dbReference>
<keyword evidence="2" id="KW-1185">Reference proteome</keyword>
<dbReference type="Proteomes" id="UP000003936">
    <property type="component" value="Chromosome"/>
</dbReference>
<dbReference type="HOGENOM" id="CLU_3122521_0_0_6"/>
<dbReference type="KEGG" id="sect:A359_02240"/>
<sequence>MAACIVGEKSLREIVALGVKIFINSTPFRMLRSSILCAERDTSDKSGTNV</sequence>
<gene>
    <name evidence="1" type="ORF">A359_02240</name>
</gene>
<proteinExistence type="predicted"/>
<evidence type="ECO:0000313" key="2">
    <source>
        <dbReference type="Proteomes" id="UP000003936"/>
    </source>
</evidence>
<dbReference type="STRING" id="1199245.A359_02240"/>
<name>J3TX22_9ENTR</name>
<dbReference type="AlphaFoldDB" id="J3TX22"/>
<evidence type="ECO:0000313" key="1">
    <source>
        <dbReference type="EMBL" id="AFP84625.1"/>
    </source>
</evidence>
<organism evidence="1 2">
    <name type="scientific">secondary endosymbiont of Ctenarytaina eucalypti</name>
    <dbReference type="NCBI Taxonomy" id="1199245"/>
    <lineage>
        <taxon>Bacteria</taxon>
        <taxon>Pseudomonadati</taxon>
        <taxon>Pseudomonadota</taxon>
        <taxon>Gammaproteobacteria</taxon>
        <taxon>Enterobacterales</taxon>
        <taxon>Enterobacteriaceae</taxon>
        <taxon>aphid secondary symbionts</taxon>
    </lineage>
</organism>
<protein>
    <submittedName>
        <fullName evidence="1">Uncharacterized protein</fullName>
    </submittedName>
</protein>